<sequence>MYRGRQFCKVRVNVLGTSTVSSDRYSRFLKDLVPALMQKGLQSSCEAEQLAHTVGHVKNMIQANFSVINISSRVLSRLPGQQDHQI</sequence>
<dbReference type="Proteomes" id="UP001497382">
    <property type="component" value="Unassembled WGS sequence"/>
</dbReference>
<name>A0AAV1Z495_9ARAC</name>
<dbReference type="EMBL" id="CAXIEN010000016">
    <property type="protein sequence ID" value="CAL1265209.1"/>
    <property type="molecule type" value="Genomic_DNA"/>
</dbReference>
<accession>A0AAV1Z495</accession>
<evidence type="ECO:0000313" key="2">
    <source>
        <dbReference type="Proteomes" id="UP001497382"/>
    </source>
</evidence>
<protein>
    <submittedName>
        <fullName evidence="1">Uncharacterized protein</fullName>
    </submittedName>
</protein>
<dbReference type="AlphaFoldDB" id="A0AAV1Z495"/>
<comment type="caution">
    <text evidence="1">The sequence shown here is derived from an EMBL/GenBank/DDBJ whole genome shotgun (WGS) entry which is preliminary data.</text>
</comment>
<proteinExistence type="predicted"/>
<organism evidence="1 2">
    <name type="scientific">Larinioides sclopetarius</name>
    <dbReference type="NCBI Taxonomy" id="280406"/>
    <lineage>
        <taxon>Eukaryota</taxon>
        <taxon>Metazoa</taxon>
        <taxon>Ecdysozoa</taxon>
        <taxon>Arthropoda</taxon>
        <taxon>Chelicerata</taxon>
        <taxon>Arachnida</taxon>
        <taxon>Araneae</taxon>
        <taxon>Araneomorphae</taxon>
        <taxon>Entelegynae</taxon>
        <taxon>Araneoidea</taxon>
        <taxon>Araneidae</taxon>
        <taxon>Larinioides</taxon>
    </lineage>
</organism>
<evidence type="ECO:0000313" key="1">
    <source>
        <dbReference type="EMBL" id="CAL1265209.1"/>
    </source>
</evidence>
<reference evidence="1 2" key="1">
    <citation type="submission" date="2024-04" db="EMBL/GenBank/DDBJ databases">
        <authorList>
            <person name="Rising A."/>
            <person name="Reimegard J."/>
            <person name="Sonavane S."/>
            <person name="Akerstrom W."/>
            <person name="Nylinder S."/>
            <person name="Hedman E."/>
            <person name="Kallberg Y."/>
        </authorList>
    </citation>
    <scope>NUCLEOTIDE SEQUENCE [LARGE SCALE GENOMIC DNA]</scope>
</reference>
<keyword evidence="2" id="KW-1185">Reference proteome</keyword>
<gene>
    <name evidence="1" type="ORF">LARSCL_LOCUS2402</name>
</gene>